<comment type="caution">
    <text evidence="1">The sequence shown here is derived from an EMBL/GenBank/DDBJ whole genome shotgun (WGS) entry which is preliminary data.</text>
</comment>
<reference evidence="1 2" key="1">
    <citation type="submission" date="2020-05" db="EMBL/GenBank/DDBJ databases">
        <title>Draft genome sequence of Mycobacterium hippocampi DL, isolated from European seabass, Dicentrarchus labrax, reared in fish farms.</title>
        <authorList>
            <person name="Stathopoulou P."/>
            <person name="Asimakis E."/>
            <person name="Tzokas K."/>
            <person name="Batargias C."/>
            <person name="Tsiamis G."/>
        </authorList>
    </citation>
    <scope>NUCLEOTIDE SEQUENCE [LARGE SCALE GENOMIC DNA]</scope>
    <source>
        <strain evidence="1 2">DL</strain>
    </source>
</reference>
<evidence type="ECO:0000313" key="2">
    <source>
        <dbReference type="Proteomes" id="UP000570517"/>
    </source>
</evidence>
<proteinExistence type="predicted"/>
<protein>
    <recommendedName>
        <fullName evidence="3">Glycosyl hydrolase family 16</fullName>
    </recommendedName>
</protein>
<name>A0A850PNB5_9MYCO</name>
<dbReference type="AlphaFoldDB" id="A0A850PNB5"/>
<dbReference type="SUPFAM" id="SSF49899">
    <property type="entry name" value="Concanavalin A-like lectins/glucanases"/>
    <property type="match status" value="1"/>
</dbReference>
<gene>
    <name evidence="1" type="ORF">HLY00_5750</name>
</gene>
<evidence type="ECO:0008006" key="3">
    <source>
        <dbReference type="Google" id="ProtNLM"/>
    </source>
</evidence>
<dbReference type="InterPro" id="IPR013320">
    <property type="entry name" value="ConA-like_dom_sf"/>
</dbReference>
<dbReference type="CDD" id="cd00413">
    <property type="entry name" value="Glyco_hydrolase_16"/>
    <property type="match status" value="1"/>
</dbReference>
<sequence length="250" mass="27278">MNSAELDERFTRLDPTIWTASYLPAWSSRTAAAATYETGPGGLDLSIPPSQPLWCPDLHDGPLRVSAIHSANRSGPVGSTDAPQPFREGLVVREAQPTVLGFVPHFGSISVTCSAHLTPRSMCSAWMVGLEDEPERCGEICLMEVFGDSIVDGRASVGQGIHRFRDPALREDFSADPREIDIEESHTYAVRWRRGSVEFTIDGVTTRTADQAPDYPMMLILGLFDFPDRPGDPGDVPHLRVAQVTGSDLS</sequence>
<dbReference type="Proteomes" id="UP000570517">
    <property type="component" value="Unassembled WGS sequence"/>
</dbReference>
<keyword evidence="2" id="KW-1185">Reference proteome</keyword>
<dbReference type="RefSeq" id="WP_178357994.1">
    <property type="nucleotide sequence ID" value="NZ_JABFYL010000017.1"/>
</dbReference>
<accession>A0A850PNB5</accession>
<evidence type="ECO:0000313" key="1">
    <source>
        <dbReference type="EMBL" id="NVN49630.1"/>
    </source>
</evidence>
<dbReference type="Gene3D" id="2.60.120.200">
    <property type="match status" value="1"/>
</dbReference>
<organism evidence="1 2">
    <name type="scientific">Mycolicibacterium hippocampi</name>
    <dbReference type="NCBI Taxonomy" id="659824"/>
    <lineage>
        <taxon>Bacteria</taxon>
        <taxon>Bacillati</taxon>
        <taxon>Actinomycetota</taxon>
        <taxon>Actinomycetes</taxon>
        <taxon>Mycobacteriales</taxon>
        <taxon>Mycobacteriaceae</taxon>
        <taxon>Mycolicibacterium</taxon>
    </lineage>
</organism>
<dbReference type="EMBL" id="JABFYL010000017">
    <property type="protein sequence ID" value="NVN49630.1"/>
    <property type="molecule type" value="Genomic_DNA"/>
</dbReference>